<sequence length="65" mass="7264">MPEADLGHFPDVGASYFLSRLPGFFGNFTSHIILFIVIKKITATAVIHSSFIVEFSATFHCLKFK</sequence>
<evidence type="ECO:0000313" key="4">
    <source>
        <dbReference type="Proteomes" id="UP000011115"/>
    </source>
</evidence>
<dbReference type="EnsemblPlants" id="PGSC0003DMT400066422">
    <property type="protein sequence ID" value="PGSC0003DMT400066422"/>
    <property type="gene ID" value="PGSC0003DMG401025828"/>
</dbReference>
<feature type="transmembrane region" description="Helical" evidence="1">
    <location>
        <begin position="20"/>
        <end position="38"/>
    </location>
</feature>
<dbReference type="Gramene" id="PGSC0003DMT400066422">
    <property type="protein sequence ID" value="PGSC0003DMT400066422"/>
    <property type="gene ID" value="PGSC0003DMG401025828"/>
</dbReference>
<dbReference type="AlphaFoldDB" id="M1CFK0"/>
<reference evidence="4" key="1">
    <citation type="journal article" date="2011" name="Nature">
        <title>Genome sequence and analysis of the tuber crop potato.</title>
        <authorList>
            <consortium name="The Potato Genome Sequencing Consortium"/>
        </authorList>
    </citation>
    <scope>NUCLEOTIDE SEQUENCE [LARGE SCALE GENOMIC DNA]</scope>
    <source>
        <strain evidence="4">cv. DM1-3 516 R44</strain>
    </source>
</reference>
<evidence type="ECO:0000313" key="3">
    <source>
        <dbReference type="EnsemblPlants" id="PGSC0003DMT400066422"/>
    </source>
</evidence>
<accession>M1CFK0</accession>
<proteinExistence type="predicted"/>
<organism evidence="3 4">
    <name type="scientific">Solanum tuberosum</name>
    <name type="common">Potato</name>
    <dbReference type="NCBI Taxonomy" id="4113"/>
    <lineage>
        <taxon>Eukaryota</taxon>
        <taxon>Viridiplantae</taxon>
        <taxon>Streptophyta</taxon>
        <taxon>Embryophyta</taxon>
        <taxon>Tracheophyta</taxon>
        <taxon>Spermatophyta</taxon>
        <taxon>Magnoliopsida</taxon>
        <taxon>eudicotyledons</taxon>
        <taxon>Gunneridae</taxon>
        <taxon>Pentapetalae</taxon>
        <taxon>asterids</taxon>
        <taxon>lamiids</taxon>
        <taxon>Solanales</taxon>
        <taxon>Solanaceae</taxon>
        <taxon>Solanoideae</taxon>
        <taxon>Solaneae</taxon>
        <taxon>Solanum</taxon>
    </lineage>
</organism>
<protein>
    <submittedName>
        <fullName evidence="3">3-hydroxybutyryl-CoA dehydratase</fullName>
    </submittedName>
</protein>
<dbReference type="Pfam" id="PF16113">
    <property type="entry name" value="ECH_2"/>
    <property type="match status" value="1"/>
</dbReference>
<evidence type="ECO:0000256" key="1">
    <source>
        <dbReference type="SAM" id="Phobius"/>
    </source>
</evidence>
<keyword evidence="1" id="KW-1133">Transmembrane helix</keyword>
<keyword evidence="4" id="KW-1185">Reference proteome</keyword>
<keyword evidence="1" id="KW-0472">Membrane</keyword>
<reference evidence="3" key="2">
    <citation type="submission" date="2015-06" db="UniProtKB">
        <authorList>
            <consortium name="EnsemblPlants"/>
        </authorList>
    </citation>
    <scope>IDENTIFICATION</scope>
    <source>
        <strain evidence="3">DM1-3 516 R44</strain>
    </source>
</reference>
<dbReference type="ExpressionAtlas" id="M1CFK0">
    <property type="expression patterns" value="baseline"/>
</dbReference>
<dbReference type="HOGENOM" id="CLU_2854071_0_0_1"/>
<keyword evidence="1" id="KW-0812">Transmembrane</keyword>
<evidence type="ECO:0000259" key="2">
    <source>
        <dbReference type="Pfam" id="PF16113"/>
    </source>
</evidence>
<dbReference type="Gene3D" id="3.90.226.10">
    <property type="entry name" value="2-enoyl-CoA Hydratase, Chain A, domain 1"/>
    <property type="match status" value="1"/>
</dbReference>
<dbReference type="InterPro" id="IPR045004">
    <property type="entry name" value="ECH_dom"/>
</dbReference>
<dbReference type="Proteomes" id="UP000011115">
    <property type="component" value="Unassembled WGS sequence"/>
</dbReference>
<feature type="domain" description="Enoyl-CoA hydratase/isomerase" evidence="2">
    <location>
        <begin position="1"/>
        <end position="29"/>
    </location>
</feature>
<name>M1CFK0_SOLTU</name>